<comment type="caution">
    <text evidence="2">The sequence shown here is derived from an EMBL/GenBank/DDBJ whole genome shotgun (WGS) entry which is preliminary data.</text>
</comment>
<organism evidence="2 3">
    <name type="scientific">Mycena metata</name>
    <dbReference type="NCBI Taxonomy" id="1033252"/>
    <lineage>
        <taxon>Eukaryota</taxon>
        <taxon>Fungi</taxon>
        <taxon>Dikarya</taxon>
        <taxon>Basidiomycota</taxon>
        <taxon>Agaricomycotina</taxon>
        <taxon>Agaricomycetes</taxon>
        <taxon>Agaricomycetidae</taxon>
        <taxon>Agaricales</taxon>
        <taxon>Marasmiineae</taxon>
        <taxon>Mycenaceae</taxon>
        <taxon>Mycena</taxon>
    </lineage>
</organism>
<evidence type="ECO:0008006" key="4">
    <source>
        <dbReference type="Google" id="ProtNLM"/>
    </source>
</evidence>
<name>A0AAD7DT77_9AGAR</name>
<keyword evidence="3" id="KW-1185">Reference proteome</keyword>
<proteinExistence type="predicted"/>
<accession>A0AAD7DT77</accession>
<evidence type="ECO:0000313" key="3">
    <source>
        <dbReference type="Proteomes" id="UP001215598"/>
    </source>
</evidence>
<sequence length="224" mass="25562">MAGQIFFVHLLLCRGPNVVAAPDQFVPEPRFFAPCMIVNHNLQLNATLLRRLNEFVRRGRFFGLSPPRLPVDGPDCKMCEAGKVFDRRVKVEGTYEMKRAFSVTSEIHEEVSASDAAVQRQEKAAKSRMTMISSTGRSTRDVSIFPIAAKICSYRKWRQKYNRCQNIRRHDNEQENCRESNLKGQDIEEVLGLCNKFRLFSLRVAQIKDVAEGPLNILSTLKAN</sequence>
<evidence type="ECO:0000256" key="1">
    <source>
        <dbReference type="SAM" id="SignalP"/>
    </source>
</evidence>
<dbReference type="EMBL" id="JARKIB010000575">
    <property type="protein sequence ID" value="KAJ7699181.1"/>
    <property type="molecule type" value="Genomic_DNA"/>
</dbReference>
<gene>
    <name evidence="2" type="ORF">B0H16DRAFT_1836566</name>
</gene>
<dbReference type="Proteomes" id="UP001215598">
    <property type="component" value="Unassembled WGS sequence"/>
</dbReference>
<dbReference type="AlphaFoldDB" id="A0AAD7DT77"/>
<feature type="chain" id="PRO_5041913444" description="Secreted protein" evidence="1">
    <location>
        <begin position="21"/>
        <end position="224"/>
    </location>
</feature>
<evidence type="ECO:0000313" key="2">
    <source>
        <dbReference type="EMBL" id="KAJ7699181.1"/>
    </source>
</evidence>
<protein>
    <recommendedName>
        <fullName evidence="4">Secreted protein</fullName>
    </recommendedName>
</protein>
<reference evidence="2" key="1">
    <citation type="submission" date="2023-03" db="EMBL/GenBank/DDBJ databases">
        <title>Massive genome expansion in bonnet fungi (Mycena s.s.) driven by repeated elements and novel gene families across ecological guilds.</title>
        <authorList>
            <consortium name="Lawrence Berkeley National Laboratory"/>
            <person name="Harder C.B."/>
            <person name="Miyauchi S."/>
            <person name="Viragh M."/>
            <person name="Kuo A."/>
            <person name="Thoen E."/>
            <person name="Andreopoulos B."/>
            <person name="Lu D."/>
            <person name="Skrede I."/>
            <person name="Drula E."/>
            <person name="Henrissat B."/>
            <person name="Morin E."/>
            <person name="Kohler A."/>
            <person name="Barry K."/>
            <person name="LaButti K."/>
            <person name="Morin E."/>
            <person name="Salamov A."/>
            <person name="Lipzen A."/>
            <person name="Mereny Z."/>
            <person name="Hegedus B."/>
            <person name="Baldrian P."/>
            <person name="Stursova M."/>
            <person name="Weitz H."/>
            <person name="Taylor A."/>
            <person name="Grigoriev I.V."/>
            <person name="Nagy L.G."/>
            <person name="Martin F."/>
            <person name="Kauserud H."/>
        </authorList>
    </citation>
    <scope>NUCLEOTIDE SEQUENCE</scope>
    <source>
        <strain evidence="2">CBHHK182m</strain>
    </source>
</reference>
<keyword evidence="1" id="KW-0732">Signal</keyword>
<feature type="signal peptide" evidence="1">
    <location>
        <begin position="1"/>
        <end position="20"/>
    </location>
</feature>